<evidence type="ECO:0000313" key="9">
    <source>
        <dbReference type="EMBL" id="ARW63115.1"/>
    </source>
</evidence>
<keyword evidence="9" id="KW-0934">Plastid</keyword>
<geneLocation type="chloroplast" evidence="9"/>
<dbReference type="GeneID" id="33356434"/>
<name>A0A1Z1MBB7_9FLOR</name>
<evidence type="ECO:0000256" key="7">
    <source>
        <dbReference type="ARBA" id="ARBA00044105"/>
    </source>
</evidence>
<accession>A0A1Z1MBB7</accession>
<evidence type="ECO:0000256" key="5">
    <source>
        <dbReference type="ARBA" id="ARBA00023134"/>
    </source>
</evidence>
<dbReference type="NCBIfam" id="TIGR00487">
    <property type="entry name" value="IF-2"/>
    <property type="match status" value="1"/>
</dbReference>
<dbReference type="InterPro" id="IPR009000">
    <property type="entry name" value="Transl_B-barrel_sf"/>
</dbReference>
<dbReference type="GO" id="GO:0005737">
    <property type="term" value="C:cytoplasm"/>
    <property type="evidence" value="ECO:0007669"/>
    <property type="project" value="TreeGrafter"/>
</dbReference>
<dbReference type="SUPFAM" id="SSF52540">
    <property type="entry name" value="P-loop containing nucleoside triphosphate hydrolases"/>
    <property type="match status" value="1"/>
</dbReference>
<dbReference type="InterPro" id="IPR044145">
    <property type="entry name" value="IF2_II"/>
</dbReference>
<evidence type="ECO:0000256" key="1">
    <source>
        <dbReference type="ARBA" id="ARBA00007733"/>
    </source>
</evidence>
<dbReference type="InterPro" id="IPR006847">
    <property type="entry name" value="IF2_N"/>
</dbReference>
<dbReference type="PANTHER" id="PTHR43381">
    <property type="entry name" value="TRANSLATION INITIATION FACTOR IF-2-RELATED"/>
    <property type="match status" value="1"/>
</dbReference>
<evidence type="ECO:0000256" key="2">
    <source>
        <dbReference type="ARBA" id="ARBA00022540"/>
    </source>
</evidence>
<dbReference type="PANTHER" id="PTHR43381:SF5">
    <property type="entry name" value="TR-TYPE G DOMAIN-CONTAINING PROTEIN"/>
    <property type="match status" value="1"/>
</dbReference>
<comment type="function">
    <text evidence="6">One of the essential components for the initiation of protein synthesis. Protects formylmethionyl-tRNA from spontaneous hydrolysis and promotes its binding to the 30S ribosomal subunits. Also involved in the hydrolysis of GTP during the formation of the 70S ribosomal complex.</text>
</comment>
<dbReference type="CDD" id="cd01887">
    <property type="entry name" value="IF2_eIF5B"/>
    <property type="match status" value="1"/>
</dbReference>
<proteinExistence type="inferred from homology"/>
<dbReference type="FunFam" id="3.40.50.300:FF:000019">
    <property type="entry name" value="Translation initiation factor IF-2"/>
    <property type="match status" value="1"/>
</dbReference>
<feature type="domain" description="Tr-type G" evidence="8">
    <location>
        <begin position="256"/>
        <end position="427"/>
    </location>
</feature>
<dbReference type="GO" id="GO:0003743">
    <property type="term" value="F:translation initiation factor activity"/>
    <property type="evidence" value="ECO:0007669"/>
    <property type="project" value="UniProtKB-KW"/>
</dbReference>
<dbReference type="GO" id="GO:0005525">
    <property type="term" value="F:GTP binding"/>
    <property type="evidence" value="ECO:0007669"/>
    <property type="project" value="UniProtKB-KW"/>
</dbReference>
<evidence type="ECO:0000256" key="6">
    <source>
        <dbReference type="ARBA" id="ARBA00025162"/>
    </source>
</evidence>
<keyword evidence="3" id="KW-0547">Nucleotide-binding</keyword>
<dbReference type="PROSITE" id="PS51722">
    <property type="entry name" value="G_TR_2"/>
    <property type="match status" value="1"/>
</dbReference>
<dbReference type="GO" id="GO:0003924">
    <property type="term" value="F:GTPase activity"/>
    <property type="evidence" value="ECO:0007669"/>
    <property type="project" value="InterPro"/>
</dbReference>
<dbReference type="InterPro" id="IPR036925">
    <property type="entry name" value="TIF_IF2_dom3_sf"/>
</dbReference>
<dbReference type="SUPFAM" id="SSF50447">
    <property type="entry name" value="Translation proteins"/>
    <property type="match status" value="2"/>
</dbReference>
<dbReference type="Pfam" id="PF11987">
    <property type="entry name" value="IF-2"/>
    <property type="match status" value="1"/>
</dbReference>
<dbReference type="SUPFAM" id="SSF52156">
    <property type="entry name" value="Initiation factor IF2/eIF5b, domain 3"/>
    <property type="match status" value="1"/>
</dbReference>
<dbReference type="CDD" id="cd03702">
    <property type="entry name" value="IF2_mtIF2_II"/>
    <property type="match status" value="1"/>
</dbReference>
<dbReference type="Pfam" id="PF22042">
    <property type="entry name" value="EF-G_D2"/>
    <property type="match status" value="1"/>
</dbReference>
<dbReference type="InterPro" id="IPR000795">
    <property type="entry name" value="T_Tr_GTP-bd_dom"/>
</dbReference>
<dbReference type="InterPro" id="IPR027417">
    <property type="entry name" value="P-loop_NTPase"/>
</dbReference>
<dbReference type="InterPro" id="IPR023115">
    <property type="entry name" value="TIF_IF2_dom3"/>
</dbReference>
<keyword evidence="9" id="KW-0150">Chloroplast</keyword>
<dbReference type="AlphaFoldDB" id="A0A1Z1MBB7"/>
<reference evidence="9" key="1">
    <citation type="journal article" date="2017" name="J. Phycol.">
        <title>Analysis of chloroplast genomes and a supermatrix inform reclassification of the Rhodomelaceae (Rhodophyta).</title>
        <authorList>
            <person name="Diaz-Tapia P."/>
            <person name="Maggs C.A."/>
            <person name="West J.A."/>
            <person name="Verbruggen H."/>
        </authorList>
    </citation>
    <scope>NUCLEOTIDE SEQUENCE</scope>
    <source>
        <strain evidence="9">PD546</strain>
    </source>
</reference>
<dbReference type="RefSeq" id="YP_009394553.1">
    <property type="nucleotide sequence ID" value="NC_035273.1"/>
</dbReference>
<protein>
    <recommendedName>
        <fullName evidence="7">Translation initiation factor IF-2, chloroplastic</fullName>
    </recommendedName>
</protein>
<keyword evidence="4" id="KW-0648">Protein biosynthesis</keyword>
<dbReference type="InterPro" id="IPR053905">
    <property type="entry name" value="EF-G-like_DII"/>
</dbReference>
<dbReference type="FunFam" id="3.40.50.10050:FF:000001">
    <property type="entry name" value="Translation initiation factor IF-2"/>
    <property type="match status" value="1"/>
</dbReference>
<gene>
    <name evidence="9" type="primary">infB</name>
</gene>
<dbReference type="EMBL" id="MF101426">
    <property type="protein sequence ID" value="ARW63115.1"/>
    <property type="molecule type" value="Genomic_DNA"/>
</dbReference>
<dbReference type="FunFam" id="2.40.30.10:FF:000008">
    <property type="entry name" value="Translation initiation factor IF-2"/>
    <property type="match status" value="1"/>
</dbReference>
<dbReference type="Gene3D" id="3.40.50.300">
    <property type="entry name" value="P-loop containing nucleotide triphosphate hydrolases"/>
    <property type="match status" value="1"/>
</dbReference>
<dbReference type="CDD" id="cd03692">
    <property type="entry name" value="mtIF2_IVc"/>
    <property type="match status" value="1"/>
</dbReference>
<dbReference type="Gene3D" id="3.40.50.10050">
    <property type="entry name" value="Translation initiation factor IF- 2, domain 3"/>
    <property type="match status" value="1"/>
</dbReference>
<dbReference type="Gene3D" id="2.40.30.10">
    <property type="entry name" value="Translation factors"/>
    <property type="match status" value="2"/>
</dbReference>
<evidence type="ECO:0000256" key="3">
    <source>
        <dbReference type="ARBA" id="ARBA00022741"/>
    </source>
</evidence>
<dbReference type="Pfam" id="PF04760">
    <property type="entry name" value="IF2_N"/>
    <property type="match status" value="1"/>
</dbReference>
<keyword evidence="5" id="KW-0342">GTP-binding</keyword>
<keyword evidence="2 9" id="KW-0396">Initiation factor</keyword>
<evidence type="ECO:0000259" key="8">
    <source>
        <dbReference type="PROSITE" id="PS51722"/>
    </source>
</evidence>
<dbReference type="InterPro" id="IPR000178">
    <property type="entry name" value="TF_IF2_bacterial-like"/>
</dbReference>
<dbReference type="Pfam" id="PF00009">
    <property type="entry name" value="GTP_EFTU"/>
    <property type="match status" value="1"/>
</dbReference>
<dbReference type="InterPro" id="IPR015760">
    <property type="entry name" value="TIF_IF2"/>
</dbReference>
<comment type="similarity">
    <text evidence="1">Belongs to the TRAFAC class translation factor GTPase superfamily. Classic translation factor GTPase family. IF-2 subfamily.</text>
</comment>
<dbReference type="NCBIfam" id="TIGR00231">
    <property type="entry name" value="small_GTP"/>
    <property type="match status" value="1"/>
</dbReference>
<organism evidence="9">
    <name type="scientific">Vertebrata thuyoides</name>
    <dbReference type="NCBI Taxonomy" id="2006970"/>
    <lineage>
        <taxon>Eukaryota</taxon>
        <taxon>Rhodophyta</taxon>
        <taxon>Florideophyceae</taxon>
        <taxon>Rhodymeniophycidae</taxon>
        <taxon>Ceramiales</taxon>
        <taxon>Rhodomelaceae</taxon>
        <taxon>Polysiphonioideae</taxon>
        <taxon>Vertebrata</taxon>
    </lineage>
</organism>
<evidence type="ECO:0000256" key="4">
    <source>
        <dbReference type="ARBA" id="ARBA00022917"/>
    </source>
</evidence>
<sequence length="754" mass="84649">MVSMDYKQYNLCRNSCCKINIISFLSNLEYYDDILFLTHPKILVVNNINNKFAVDVKNIITVDGDKTKNTNSMKFEKKYRSTANIDDKDSIKSKKNKSKLGKVKDRNDNNEVKKFTKKTDDLLITEVESLHTLKIRKASLKNKKNRSLSTGIVNDKLAKTIDQNFTHSSESSKTLFIDNPLSIKDFALKINISEAEIITYLFINKGISATINEILDLNMCNDLAEYYGFKLLKSKSDYFSSSFTLSKYNSSSKVIKRSPLITILGHVDHGKTTLLDSILQTNLVDKEVGGITQSISAYEVFYQYSELNLKLVFLDTPGHESFKLTRLRGVEVTDIVLLVIAIDDGLKPQTIESINYVKKMNLQCIVVLTKSDKSINNLQKIKEDLASHDLLCYDWGGNVDYIQVSAINGYNIDKLLASICSLAQSQNLLANPKEQASGVIIDAFLDKQKGPVAILVIQNGTLKMGDMIVSENLLGRVKNIINCSSCSLEEAGPSSIVKVLCFSSVPKSGSAFISFNNEKEAKKYCGSYVETQQKNLSLSVLNKRISLTNVSKHKELKLIIKADTQGSLEAIIDVLSNISQEKVQVNIIAASFGNITNNDIHLSMTTKSSLLAFSVDALPQINILIKKYKINFNIFYIIYDLLDYVTNLMLDLVEPEYSMTLTGNVSIKTIFKMNKGFVAGCVVTNGTINSKSYIYVYRKNVIVYKGYITSLKYMKTDVDEVLFPSECGLMSDFQDWQQSDLIEAYDTVIKEKEL</sequence>
<dbReference type="PRINTS" id="PR00315">
    <property type="entry name" value="ELONGATNFCT"/>
</dbReference>
<dbReference type="InterPro" id="IPR005225">
    <property type="entry name" value="Small_GTP-bd"/>
</dbReference>